<dbReference type="NCBIfam" id="TIGR03715">
    <property type="entry name" value="KxYKxGKxW"/>
    <property type="match status" value="1"/>
</dbReference>
<feature type="compositionally biased region" description="Low complexity" evidence="2">
    <location>
        <begin position="155"/>
        <end position="194"/>
    </location>
</feature>
<proteinExistence type="predicted"/>
<evidence type="ECO:0000313" key="6">
    <source>
        <dbReference type="Proteomes" id="UP000051835"/>
    </source>
</evidence>
<dbReference type="Proteomes" id="UP000051835">
    <property type="component" value="Unassembled WGS sequence"/>
</dbReference>
<evidence type="ECO:0000256" key="3">
    <source>
        <dbReference type="SAM" id="SignalP"/>
    </source>
</evidence>
<comment type="caution">
    <text evidence="5">The sequence shown here is derived from an EMBL/GenBank/DDBJ whole genome shotgun (WGS) entry which is preliminary data.</text>
</comment>
<protein>
    <recommendedName>
        <fullName evidence="4">Choice-of-anchor A domain-containing protein</fullName>
    </recommendedName>
</protein>
<dbReference type="RefSeq" id="WP_056964098.1">
    <property type="nucleotide sequence ID" value="NZ_AZFC01000015.1"/>
</dbReference>
<dbReference type="InterPro" id="IPR022263">
    <property type="entry name" value="KxYKxGKxW"/>
</dbReference>
<feature type="compositionally biased region" description="Basic and acidic residues" evidence="2">
    <location>
        <begin position="535"/>
        <end position="550"/>
    </location>
</feature>
<dbReference type="PATRIC" id="fig|1423805.4.peg.1400"/>
<feature type="signal peptide" evidence="3">
    <location>
        <begin position="1"/>
        <end position="36"/>
    </location>
</feature>
<organism evidence="5 6">
    <name type="scientific">Levilactobacillus spicheri DSM 15429</name>
    <dbReference type="NCBI Taxonomy" id="1423805"/>
    <lineage>
        <taxon>Bacteria</taxon>
        <taxon>Bacillati</taxon>
        <taxon>Bacillota</taxon>
        <taxon>Bacilli</taxon>
        <taxon>Lactobacillales</taxon>
        <taxon>Lactobacillaceae</taxon>
        <taxon>Levilactobacillus</taxon>
    </lineage>
</organism>
<feature type="compositionally biased region" description="Polar residues" evidence="2">
    <location>
        <begin position="89"/>
        <end position="102"/>
    </location>
</feature>
<dbReference type="NCBIfam" id="TIGR01167">
    <property type="entry name" value="LPXTG_anchor"/>
    <property type="match status" value="1"/>
</dbReference>
<feature type="region of interest" description="Disordered" evidence="2">
    <location>
        <begin position="511"/>
        <end position="603"/>
    </location>
</feature>
<feature type="compositionally biased region" description="Basic and acidic residues" evidence="2">
    <location>
        <begin position="511"/>
        <end position="526"/>
    </location>
</feature>
<dbReference type="InterPro" id="IPR026588">
    <property type="entry name" value="Choice_anch_A"/>
</dbReference>
<keyword evidence="1 3" id="KW-0732">Signal</keyword>
<feature type="region of interest" description="Disordered" evidence="2">
    <location>
        <begin position="40"/>
        <end position="194"/>
    </location>
</feature>
<feature type="compositionally biased region" description="Acidic residues" evidence="2">
    <location>
        <begin position="565"/>
        <end position="577"/>
    </location>
</feature>
<feature type="chain" id="PRO_5006409635" description="Choice-of-anchor A domain-containing protein" evidence="3">
    <location>
        <begin position="37"/>
        <end position="683"/>
    </location>
</feature>
<evidence type="ECO:0000256" key="1">
    <source>
        <dbReference type="ARBA" id="ARBA00022729"/>
    </source>
</evidence>
<feature type="compositionally biased region" description="Basic and acidic residues" evidence="2">
    <location>
        <begin position="117"/>
        <end position="129"/>
    </location>
</feature>
<sequence>METKQTHFKMYKDGRKWVFACALVLVMGGTATVAHADTDTGSAAADSSSQVVASGDAGNTGNATGNAANDASQSSSADSTNTSNDQTDKLTGTDTANGSNEQTNHDSTDSNGNGDTQDVRDTNSAKEDTNNNANNDSSASTNQQGKLGFQVESESVTADSAANADDAAADPAEPAATPTPTEKTTQPTTTQTPVATAANAEVQDAGSVYDDFPDADLNNILGVSSYFHIFANEATLGAHTNGNVAVGLLHGQVNFGTNIIEALIDKDISYIQSFDQLANSSFVMADGARENKVVFGEGVEIDFTNPSRPKINGVDIDHLNASEVFQDKNGNTYIDFAQEFAKLKQTNASVADWPSVKDYTSADFPDMNNRVIDVTDMTPDENGRIVISLSPDVLQMNTPLTIKGLDPDEDGNTVIINVDTGNGTSYDMNSQIKIIYSDGTERNNHETEYFGDNHLLWNFIDRSASDKQFAGDLNFNNTFQGSVLAPSADITVNHNLDGNIIGNKVTVKGETHRWDLQDRPNTDKPEIAIPLPGEEGPKVPEEPEPEKPGTEEPGNPEPETPGTEEPGEVDETGEEEGSYGHHHADEEEVDEYEEAFEEADTPAEEAALLTKIEDAIAQAEAAHDTYLVTQLKAILQQLLTKMGYGNGVGLPQTGETHSSWVQVLGLALAATTLGGWLLRKRQN</sequence>
<dbReference type="Pfam" id="PF19258">
    <property type="entry name" value="KxYKxGKxW_sig"/>
    <property type="match status" value="1"/>
</dbReference>
<evidence type="ECO:0000313" key="5">
    <source>
        <dbReference type="EMBL" id="KRL48896.1"/>
    </source>
</evidence>
<dbReference type="AlphaFoldDB" id="A0A0R1QVZ2"/>
<name>A0A0R1QVZ2_9LACO</name>
<evidence type="ECO:0000259" key="4">
    <source>
        <dbReference type="Pfam" id="PF20597"/>
    </source>
</evidence>
<feature type="compositionally biased region" description="Acidic residues" evidence="2">
    <location>
        <begin position="586"/>
        <end position="603"/>
    </location>
</feature>
<reference evidence="5 6" key="1">
    <citation type="journal article" date="2015" name="Genome Announc.">
        <title>Expanding the biotechnology potential of lactobacilli through comparative genomics of 213 strains and associated genera.</title>
        <authorList>
            <person name="Sun Z."/>
            <person name="Harris H.M."/>
            <person name="McCann A."/>
            <person name="Guo C."/>
            <person name="Argimon S."/>
            <person name="Zhang W."/>
            <person name="Yang X."/>
            <person name="Jeffery I.B."/>
            <person name="Cooney J.C."/>
            <person name="Kagawa T.F."/>
            <person name="Liu W."/>
            <person name="Song Y."/>
            <person name="Salvetti E."/>
            <person name="Wrobel A."/>
            <person name="Rasinkangas P."/>
            <person name="Parkhill J."/>
            <person name="Rea M.C."/>
            <person name="O'Sullivan O."/>
            <person name="Ritari J."/>
            <person name="Douillard F.P."/>
            <person name="Paul Ross R."/>
            <person name="Yang R."/>
            <person name="Briner A.E."/>
            <person name="Felis G.E."/>
            <person name="de Vos W.M."/>
            <person name="Barrangou R."/>
            <person name="Klaenhammer T.R."/>
            <person name="Caufield P.W."/>
            <person name="Cui Y."/>
            <person name="Zhang H."/>
            <person name="O'Toole P.W."/>
        </authorList>
    </citation>
    <scope>NUCLEOTIDE SEQUENCE [LARGE SCALE GENOMIC DNA]</scope>
    <source>
        <strain evidence="5 6">DSM 15429</strain>
    </source>
</reference>
<feature type="compositionally biased region" description="Low complexity" evidence="2">
    <location>
        <begin position="130"/>
        <end position="142"/>
    </location>
</feature>
<feature type="domain" description="Choice-of-anchor A" evidence="4">
    <location>
        <begin position="222"/>
        <end position="512"/>
    </location>
</feature>
<dbReference type="EMBL" id="AZFC01000015">
    <property type="protein sequence ID" value="KRL48896.1"/>
    <property type="molecule type" value="Genomic_DNA"/>
</dbReference>
<evidence type="ECO:0000256" key="2">
    <source>
        <dbReference type="SAM" id="MobiDB-lite"/>
    </source>
</evidence>
<accession>A0A0R1QVZ2</accession>
<gene>
    <name evidence="5" type="ORF">FD37_GL001366</name>
</gene>
<dbReference type="Pfam" id="PF20597">
    <property type="entry name" value="pAdhesive_15"/>
    <property type="match status" value="1"/>
</dbReference>
<feature type="compositionally biased region" description="Low complexity" evidence="2">
    <location>
        <begin position="40"/>
        <end position="85"/>
    </location>
</feature>